<dbReference type="PANTHER" id="PTHR43685">
    <property type="entry name" value="GLYCOSYLTRANSFERASE"/>
    <property type="match status" value="1"/>
</dbReference>
<keyword evidence="2" id="KW-0808">Transferase</keyword>
<dbReference type="CDD" id="cd00761">
    <property type="entry name" value="Glyco_tranf_GTA_type"/>
    <property type="match status" value="1"/>
</dbReference>
<dbReference type="InterPro" id="IPR001173">
    <property type="entry name" value="Glyco_trans_2-like"/>
</dbReference>
<dbReference type="Proteomes" id="UP000588604">
    <property type="component" value="Unassembled WGS sequence"/>
</dbReference>
<dbReference type="Pfam" id="PF00535">
    <property type="entry name" value="Glycos_transf_2"/>
    <property type="match status" value="1"/>
</dbReference>
<evidence type="ECO:0000259" key="1">
    <source>
        <dbReference type="Pfam" id="PF00535"/>
    </source>
</evidence>
<accession>A0A841MZ55</accession>
<reference evidence="2 3" key="1">
    <citation type="submission" date="2020-08" db="EMBL/GenBank/DDBJ databases">
        <title>Genomic Encyclopedia of Type Strains, Phase IV (KMG-IV): sequencing the most valuable type-strain genomes for metagenomic binning, comparative biology and taxonomic classification.</title>
        <authorList>
            <person name="Goeker M."/>
        </authorList>
    </citation>
    <scope>NUCLEOTIDE SEQUENCE [LARGE SCALE GENOMIC DNA]</scope>
    <source>
        <strain evidence="2 3">DSM 102044</strain>
    </source>
</reference>
<dbReference type="InterPro" id="IPR029044">
    <property type="entry name" value="Nucleotide-diphossugar_trans"/>
</dbReference>
<dbReference type="SUPFAM" id="SSF53448">
    <property type="entry name" value="Nucleotide-diphospho-sugar transferases"/>
    <property type="match status" value="1"/>
</dbReference>
<sequence length="326" mass="38469">MISVIIPFYNNADFLRETLLSVAGQTISDWECVLVDDGSTDNSLQIVKEFAEKDSRFKWFYRPESLPKGANSCRNFGVKKCKGSHLLFLDADDIISTKCLELRENRMKDEDLIVFSTAHFSGNKEDGTDFFPGLKLNFSPIYYRNMFLDYSIPWHGSSGLWSKVFFERIGGFDPGLLRFQDVDLHVRALNEKEISFKMDYSTGYTSFYRKSLYHQKVTLEKRRFILNQAFIYASKMKKELDHKDFVWIEGLFVYILFRFEEVFSTSDLQKVNDLCDLIGEKKNAFSKEFLSMLKMYESFLTRPNRLRKYASYFFYRKYVWKKSKGI</sequence>
<keyword evidence="3" id="KW-1185">Reference proteome</keyword>
<evidence type="ECO:0000313" key="3">
    <source>
        <dbReference type="Proteomes" id="UP000588604"/>
    </source>
</evidence>
<dbReference type="InterPro" id="IPR050834">
    <property type="entry name" value="Glycosyltransf_2"/>
</dbReference>
<dbReference type="EMBL" id="JACIJO010000003">
    <property type="protein sequence ID" value="MBB6327745.1"/>
    <property type="molecule type" value="Genomic_DNA"/>
</dbReference>
<dbReference type="AlphaFoldDB" id="A0A841MZ55"/>
<dbReference type="GO" id="GO:0016740">
    <property type="term" value="F:transferase activity"/>
    <property type="evidence" value="ECO:0007669"/>
    <property type="project" value="UniProtKB-KW"/>
</dbReference>
<comment type="caution">
    <text evidence="2">The sequence shown here is derived from an EMBL/GenBank/DDBJ whole genome shotgun (WGS) entry which is preliminary data.</text>
</comment>
<dbReference type="PANTHER" id="PTHR43685:SF2">
    <property type="entry name" value="GLYCOSYLTRANSFERASE 2-LIKE DOMAIN-CONTAINING PROTEIN"/>
    <property type="match status" value="1"/>
</dbReference>
<proteinExistence type="predicted"/>
<feature type="domain" description="Glycosyltransferase 2-like" evidence="1">
    <location>
        <begin position="3"/>
        <end position="133"/>
    </location>
</feature>
<dbReference type="RefSeq" id="WP_184496506.1">
    <property type="nucleotide sequence ID" value="NZ_JACIJO010000003.1"/>
</dbReference>
<protein>
    <submittedName>
        <fullName evidence="2">Glycosyltransferase involved in cell wall biosynthesis</fullName>
    </submittedName>
</protein>
<organism evidence="2 3">
    <name type="scientific">Algoriphagus iocasae</name>
    <dbReference type="NCBI Taxonomy" id="1836499"/>
    <lineage>
        <taxon>Bacteria</taxon>
        <taxon>Pseudomonadati</taxon>
        <taxon>Bacteroidota</taxon>
        <taxon>Cytophagia</taxon>
        <taxon>Cytophagales</taxon>
        <taxon>Cyclobacteriaceae</taxon>
        <taxon>Algoriphagus</taxon>
    </lineage>
</organism>
<gene>
    <name evidence="2" type="ORF">FHS59_003388</name>
</gene>
<evidence type="ECO:0000313" key="2">
    <source>
        <dbReference type="EMBL" id="MBB6327745.1"/>
    </source>
</evidence>
<name>A0A841MZ55_9BACT</name>
<dbReference type="Gene3D" id="3.90.550.10">
    <property type="entry name" value="Spore Coat Polysaccharide Biosynthesis Protein SpsA, Chain A"/>
    <property type="match status" value="1"/>
</dbReference>